<dbReference type="Gene3D" id="3.40.50.300">
    <property type="entry name" value="P-loop containing nucleotide triphosphate hydrolases"/>
    <property type="match status" value="1"/>
</dbReference>
<feature type="domain" description="vWA-MoxR associated protein N-terminal HTH" evidence="2">
    <location>
        <begin position="8"/>
        <end position="90"/>
    </location>
</feature>
<sequence length="479" mass="55100">MSIDKDLQIEKVLEILEERVFQRAGRYLSKAEKLVIKGSWEGKDYKEIACNSGYSAYYLQSAIGPSLWIMLSDVIDEGVKVKKTTLKKVLLEVVRKDLLKQEVSKLDSDALVGKTRTYGELPEIASIYGRKEDISYLKNQIKLFKQRCISITGIGGIGKSVLVAQLIEEILIENSNAYDYVIWKNVDVCSSLDEIIRDIIKIFNLQLENEPLIKQISLVAKQLRLCRCLLVIDGFEKLAQSENFGRNKKLEYEHFFIEITKEQYQSCTIITSQLPLKEFAYLITNLPILYFKLEGLEVHAAMQMLYEKGLKGEECKELIDIYRGNPSELEAVANKINRYFAGSVQKFIECRTTVIGSRFQLMLHFQFGHPGFLSKLQRQVLIYLAEQLREDPTPIKFSEIIKYLKKQLGELSISEVIADMEILEQRSLVETTTKANQEEVSYNLQPVVKKYILIDPLGFVREEPDKTQINNYIQAVNTR</sequence>
<dbReference type="SUPFAM" id="SSF52540">
    <property type="entry name" value="P-loop containing nucleoside triphosphate hydrolases"/>
    <property type="match status" value="1"/>
</dbReference>
<feature type="domain" description="NB-ARC" evidence="1">
    <location>
        <begin position="147"/>
        <end position="233"/>
    </location>
</feature>
<gene>
    <name evidence="3" type="ORF">H6G94_36005</name>
</gene>
<evidence type="ECO:0000259" key="2">
    <source>
        <dbReference type="Pfam" id="PF26355"/>
    </source>
</evidence>
<dbReference type="EMBL" id="JACJTC010000064">
    <property type="protein sequence ID" value="MBD2616562.1"/>
    <property type="molecule type" value="Genomic_DNA"/>
</dbReference>
<dbReference type="Proteomes" id="UP000606396">
    <property type="component" value="Unassembled WGS sequence"/>
</dbReference>
<keyword evidence="4" id="KW-1185">Reference proteome</keyword>
<proteinExistence type="predicted"/>
<protein>
    <recommendedName>
        <fullName evidence="5">NB-ARC domain-containing protein</fullName>
    </recommendedName>
</protein>
<evidence type="ECO:0000259" key="1">
    <source>
        <dbReference type="Pfam" id="PF00931"/>
    </source>
</evidence>
<comment type="caution">
    <text evidence="3">The sequence shown here is derived from an EMBL/GenBank/DDBJ whole genome shotgun (WGS) entry which is preliminary data.</text>
</comment>
<dbReference type="InterPro" id="IPR058651">
    <property type="entry name" value="HTH_VMAP-M9"/>
</dbReference>
<reference evidence="3 4" key="1">
    <citation type="journal article" date="2020" name="ISME J.">
        <title>Comparative genomics reveals insights into cyanobacterial evolution and habitat adaptation.</title>
        <authorList>
            <person name="Chen M.Y."/>
            <person name="Teng W.K."/>
            <person name="Zhao L."/>
            <person name="Hu C.X."/>
            <person name="Zhou Y.K."/>
            <person name="Han B.P."/>
            <person name="Song L.R."/>
            <person name="Shu W.S."/>
        </authorList>
    </citation>
    <scope>NUCLEOTIDE SEQUENCE [LARGE SCALE GENOMIC DNA]</scope>
    <source>
        <strain evidence="3 4">FACHB-252</strain>
    </source>
</reference>
<evidence type="ECO:0008006" key="5">
    <source>
        <dbReference type="Google" id="ProtNLM"/>
    </source>
</evidence>
<dbReference type="InterPro" id="IPR027417">
    <property type="entry name" value="P-loop_NTPase"/>
</dbReference>
<dbReference type="RefSeq" id="WP_185566966.1">
    <property type="nucleotide sequence ID" value="NZ_JACJTC010000064.1"/>
</dbReference>
<dbReference type="InterPro" id="IPR002182">
    <property type="entry name" value="NB-ARC"/>
</dbReference>
<accession>A0ABR8HLS0</accession>
<dbReference type="Pfam" id="PF26355">
    <property type="entry name" value="HTH_VMAP-M9"/>
    <property type="match status" value="1"/>
</dbReference>
<evidence type="ECO:0000313" key="4">
    <source>
        <dbReference type="Proteomes" id="UP000606396"/>
    </source>
</evidence>
<organism evidence="3 4">
    <name type="scientific">Nostoc punctiforme FACHB-252</name>
    <dbReference type="NCBI Taxonomy" id="1357509"/>
    <lineage>
        <taxon>Bacteria</taxon>
        <taxon>Bacillati</taxon>
        <taxon>Cyanobacteriota</taxon>
        <taxon>Cyanophyceae</taxon>
        <taxon>Nostocales</taxon>
        <taxon>Nostocaceae</taxon>
        <taxon>Nostoc</taxon>
    </lineage>
</organism>
<name>A0ABR8HLS0_NOSPU</name>
<dbReference type="Pfam" id="PF00931">
    <property type="entry name" value="NB-ARC"/>
    <property type="match status" value="1"/>
</dbReference>
<evidence type="ECO:0000313" key="3">
    <source>
        <dbReference type="EMBL" id="MBD2616562.1"/>
    </source>
</evidence>